<evidence type="ECO:0000313" key="5">
    <source>
        <dbReference type="Proteomes" id="UP000199584"/>
    </source>
</evidence>
<feature type="domain" description="Class II aldolase/adducin N-terminal" evidence="3">
    <location>
        <begin position="10"/>
        <end position="187"/>
    </location>
</feature>
<proteinExistence type="predicted"/>
<dbReference type="InterPro" id="IPR001303">
    <property type="entry name" value="Aldolase_II/adducin_N"/>
</dbReference>
<dbReference type="PANTHER" id="PTHR22789:SF0">
    <property type="entry name" value="3-OXO-TETRONATE 4-PHOSPHATE DECARBOXYLASE-RELATED"/>
    <property type="match status" value="1"/>
</dbReference>
<organism evidence="4 5">
    <name type="scientific">Desulfoscipio geothermicus DSM 3669</name>
    <dbReference type="NCBI Taxonomy" id="1121426"/>
    <lineage>
        <taxon>Bacteria</taxon>
        <taxon>Bacillati</taxon>
        <taxon>Bacillota</taxon>
        <taxon>Clostridia</taxon>
        <taxon>Eubacteriales</taxon>
        <taxon>Desulfallaceae</taxon>
        <taxon>Desulfoscipio</taxon>
    </lineage>
</organism>
<sequence>MSVTAEKVKEQVLKTGLRMAGSGLVAGTWGNITARVPGEHIFVVTPSGIPYDAMSKTDLVVVDGGGRVIEGERRPSTELKLHLAVYNARPDAGAIVHTHSVYASALAVAGKPLPPILEDQVQLAGDEVPVARYARAGTSNLAAVAVEALGQNNAVLLANHGLVGIGRTVEEAFTVCQVVEKAARVYTLAELLGRAAIIPPGEVVALRDAYLTAYGQPRQG</sequence>
<dbReference type="GO" id="GO:0046872">
    <property type="term" value="F:metal ion binding"/>
    <property type="evidence" value="ECO:0007669"/>
    <property type="project" value="UniProtKB-KW"/>
</dbReference>
<dbReference type="Proteomes" id="UP000199584">
    <property type="component" value="Unassembled WGS sequence"/>
</dbReference>
<gene>
    <name evidence="4" type="ORF">SAMN05660706_10669</name>
</gene>
<keyword evidence="1" id="KW-0479">Metal-binding</keyword>
<protein>
    <submittedName>
        <fullName evidence="4">L-fuculose-phosphate aldolase</fullName>
    </submittedName>
</protein>
<accession>A0A1I6D747</accession>
<dbReference type="STRING" id="39060.SAMN05660706_10669"/>
<evidence type="ECO:0000256" key="2">
    <source>
        <dbReference type="ARBA" id="ARBA00023239"/>
    </source>
</evidence>
<evidence type="ECO:0000259" key="3">
    <source>
        <dbReference type="SMART" id="SM01007"/>
    </source>
</evidence>
<dbReference type="Gene3D" id="3.40.225.10">
    <property type="entry name" value="Class II aldolase/adducin N-terminal domain"/>
    <property type="match status" value="1"/>
</dbReference>
<dbReference type="AlphaFoldDB" id="A0A1I6D747"/>
<dbReference type="EMBL" id="FOYM01000006">
    <property type="protein sequence ID" value="SFR01122.1"/>
    <property type="molecule type" value="Genomic_DNA"/>
</dbReference>
<dbReference type="PANTHER" id="PTHR22789">
    <property type="entry name" value="FUCULOSE PHOSPHATE ALDOLASE"/>
    <property type="match status" value="1"/>
</dbReference>
<dbReference type="SMART" id="SM01007">
    <property type="entry name" value="Aldolase_II"/>
    <property type="match status" value="1"/>
</dbReference>
<reference evidence="5" key="1">
    <citation type="submission" date="2016-10" db="EMBL/GenBank/DDBJ databases">
        <authorList>
            <person name="Varghese N."/>
            <person name="Submissions S."/>
        </authorList>
    </citation>
    <scope>NUCLEOTIDE SEQUENCE [LARGE SCALE GENOMIC DNA]</scope>
    <source>
        <strain evidence="5">DSM 3669</strain>
    </source>
</reference>
<evidence type="ECO:0000256" key="1">
    <source>
        <dbReference type="ARBA" id="ARBA00022723"/>
    </source>
</evidence>
<keyword evidence="5" id="KW-1185">Reference proteome</keyword>
<name>A0A1I6D747_9FIRM</name>
<dbReference type="RefSeq" id="WP_092482379.1">
    <property type="nucleotide sequence ID" value="NZ_FOYM01000006.1"/>
</dbReference>
<evidence type="ECO:0000313" key="4">
    <source>
        <dbReference type="EMBL" id="SFR01122.1"/>
    </source>
</evidence>
<dbReference type="SUPFAM" id="SSF53639">
    <property type="entry name" value="AraD/HMP-PK domain-like"/>
    <property type="match status" value="1"/>
</dbReference>
<keyword evidence="2" id="KW-0456">Lyase</keyword>
<dbReference type="OrthoDB" id="9786287at2"/>
<dbReference type="Pfam" id="PF00596">
    <property type="entry name" value="Aldolase_II"/>
    <property type="match status" value="1"/>
</dbReference>
<dbReference type="InterPro" id="IPR036409">
    <property type="entry name" value="Aldolase_II/adducin_N_sf"/>
</dbReference>
<dbReference type="GO" id="GO:0016832">
    <property type="term" value="F:aldehyde-lyase activity"/>
    <property type="evidence" value="ECO:0007669"/>
    <property type="project" value="TreeGrafter"/>
</dbReference>
<dbReference type="GO" id="GO:0005829">
    <property type="term" value="C:cytosol"/>
    <property type="evidence" value="ECO:0007669"/>
    <property type="project" value="TreeGrafter"/>
</dbReference>
<dbReference type="InterPro" id="IPR050197">
    <property type="entry name" value="Aldolase_class_II_sugar_metab"/>
</dbReference>
<dbReference type="GO" id="GO:0019323">
    <property type="term" value="P:pentose catabolic process"/>
    <property type="evidence" value="ECO:0007669"/>
    <property type="project" value="TreeGrafter"/>
</dbReference>